<dbReference type="RefSeq" id="WP_147891346.1">
    <property type="nucleotide sequence ID" value="NZ_VRTS01000003.1"/>
</dbReference>
<keyword evidence="7" id="KW-1185">Reference proteome</keyword>
<evidence type="ECO:0000313" key="6">
    <source>
        <dbReference type="EMBL" id="TXK64535.1"/>
    </source>
</evidence>
<organism evidence="6 7">
    <name type="scientific">Alkalisalibacterium limincola</name>
    <dbReference type="NCBI Taxonomy" id="2699169"/>
    <lineage>
        <taxon>Bacteria</taxon>
        <taxon>Pseudomonadati</taxon>
        <taxon>Pseudomonadota</taxon>
        <taxon>Gammaproteobacteria</taxon>
        <taxon>Lysobacterales</taxon>
        <taxon>Lysobacteraceae</taxon>
        <taxon>Alkalisalibacterium</taxon>
    </lineage>
</organism>
<dbReference type="Gene3D" id="1.10.1740.10">
    <property type="match status" value="1"/>
</dbReference>
<dbReference type="Gene3D" id="1.10.10.10">
    <property type="entry name" value="Winged helix-like DNA-binding domain superfamily/Winged helix DNA-binding domain"/>
    <property type="match status" value="1"/>
</dbReference>
<dbReference type="GO" id="GO:0003677">
    <property type="term" value="F:DNA binding"/>
    <property type="evidence" value="ECO:0007669"/>
    <property type="project" value="UniProtKB-KW"/>
</dbReference>
<keyword evidence="5" id="KW-0804">Transcription</keyword>
<dbReference type="GO" id="GO:0016987">
    <property type="term" value="F:sigma factor activity"/>
    <property type="evidence" value="ECO:0007669"/>
    <property type="project" value="UniProtKB-KW"/>
</dbReference>
<dbReference type="InterPro" id="IPR013325">
    <property type="entry name" value="RNA_pol_sigma_r2"/>
</dbReference>
<dbReference type="InterPro" id="IPR036388">
    <property type="entry name" value="WH-like_DNA-bd_sf"/>
</dbReference>
<keyword evidence="3" id="KW-0731">Sigma factor</keyword>
<proteinExistence type="inferred from homology"/>
<keyword evidence="4" id="KW-0238">DNA-binding</keyword>
<evidence type="ECO:0000313" key="7">
    <source>
        <dbReference type="Proteomes" id="UP000321248"/>
    </source>
</evidence>
<reference evidence="6 7" key="1">
    <citation type="submission" date="2019-08" db="EMBL/GenBank/DDBJ databases">
        <authorList>
            <person name="Karlyshev A.V."/>
        </authorList>
    </citation>
    <scope>NUCLEOTIDE SEQUENCE [LARGE SCALE GENOMIC DNA]</scope>
    <source>
        <strain evidence="6 7">Alg18-2.2</strain>
    </source>
</reference>
<keyword evidence="2" id="KW-0805">Transcription regulation</keyword>
<dbReference type="SUPFAM" id="SSF88946">
    <property type="entry name" value="Sigma2 domain of RNA polymerase sigma factors"/>
    <property type="match status" value="1"/>
</dbReference>
<evidence type="ECO:0000256" key="4">
    <source>
        <dbReference type="ARBA" id="ARBA00023125"/>
    </source>
</evidence>
<gene>
    <name evidence="6" type="ORF">FU658_06565</name>
</gene>
<name>A0A5C8KZ22_9GAMM</name>
<evidence type="ECO:0000256" key="3">
    <source>
        <dbReference type="ARBA" id="ARBA00023082"/>
    </source>
</evidence>
<dbReference type="Proteomes" id="UP000321248">
    <property type="component" value="Unassembled WGS sequence"/>
</dbReference>
<comment type="similarity">
    <text evidence="1">Belongs to the sigma-70 factor family. ECF subfamily.</text>
</comment>
<dbReference type="InterPro" id="IPR039425">
    <property type="entry name" value="RNA_pol_sigma-70-like"/>
</dbReference>
<dbReference type="PANTHER" id="PTHR43133">
    <property type="entry name" value="RNA POLYMERASE ECF-TYPE SIGMA FACTO"/>
    <property type="match status" value="1"/>
</dbReference>
<sequence>MDNEGYRELRLKARRLVHRAGDADDLVQDTLVAALEAGRDDPAWMHGVMRKLAAMQARTAVRRRQREAAVALVLGDDPSTTTLPVEAYSRLRELLASMPPAARRVAVLALHGLAAEEIRWILGVSDTAFRQRLTSIRKSLATAGLSAGEAWAAIPGAGPSRCVDLQYGLLRRALKAAIDRRPGLGTHDADGHLIVLGGDAHRSAPGGN</sequence>
<dbReference type="PANTHER" id="PTHR43133:SF8">
    <property type="entry name" value="RNA POLYMERASE SIGMA FACTOR HI_1459-RELATED"/>
    <property type="match status" value="1"/>
</dbReference>
<accession>A0A5C8KZ22</accession>
<dbReference type="AlphaFoldDB" id="A0A5C8KZ22"/>
<dbReference type="SUPFAM" id="SSF88659">
    <property type="entry name" value="Sigma3 and sigma4 domains of RNA polymerase sigma factors"/>
    <property type="match status" value="1"/>
</dbReference>
<evidence type="ECO:0000256" key="2">
    <source>
        <dbReference type="ARBA" id="ARBA00023015"/>
    </source>
</evidence>
<dbReference type="EMBL" id="VRTS01000003">
    <property type="protein sequence ID" value="TXK64535.1"/>
    <property type="molecule type" value="Genomic_DNA"/>
</dbReference>
<dbReference type="OrthoDB" id="1524900at2"/>
<dbReference type="GO" id="GO:0006352">
    <property type="term" value="P:DNA-templated transcription initiation"/>
    <property type="evidence" value="ECO:0007669"/>
    <property type="project" value="InterPro"/>
</dbReference>
<evidence type="ECO:0000256" key="5">
    <source>
        <dbReference type="ARBA" id="ARBA00023163"/>
    </source>
</evidence>
<protein>
    <submittedName>
        <fullName evidence="6">RNA polymerase sigma factor</fullName>
    </submittedName>
</protein>
<comment type="caution">
    <text evidence="6">The sequence shown here is derived from an EMBL/GenBank/DDBJ whole genome shotgun (WGS) entry which is preliminary data.</text>
</comment>
<dbReference type="InterPro" id="IPR013324">
    <property type="entry name" value="RNA_pol_sigma_r3/r4-like"/>
</dbReference>
<evidence type="ECO:0000256" key="1">
    <source>
        <dbReference type="ARBA" id="ARBA00010641"/>
    </source>
</evidence>